<sequence length="130" mass="13492">MRRVFAVLTVLLALVVAAEFFFAASGAFGSGALYRPHHALGYVTFLLPLVMAVVAGVAKLPRRLIWLPAVVVALTGVQVVIAKVARTLDDPTGPLVFGLHAVNGMAIAAVVGLVLRQALAGARVRSGQPA</sequence>
<proteinExistence type="predicted"/>
<organism evidence="2 3">
    <name type="scientific">Saccharothrix variisporea</name>
    <dbReference type="NCBI Taxonomy" id="543527"/>
    <lineage>
        <taxon>Bacteria</taxon>
        <taxon>Bacillati</taxon>
        <taxon>Actinomycetota</taxon>
        <taxon>Actinomycetes</taxon>
        <taxon>Pseudonocardiales</taxon>
        <taxon>Pseudonocardiaceae</taxon>
        <taxon>Saccharothrix</taxon>
    </lineage>
</organism>
<feature type="transmembrane region" description="Helical" evidence="1">
    <location>
        <begin position="39"/>
        <end position="58"/>
    </location>
</feature>
<feature type="transmembrane region" description="Helical" evidence="1">
    <location>
        <begin position="65"/>
        <end position="85"/>
    </location>
</feature>
<protein>
    <submittedName>
        <fullName evidence="2">Uncharacterized protein</fullName>
    </submittedName>
</protein>
<evidence type="ECO:0000313" key="3">
    <source>
        <dbReference type="Proteomes" id="UP000272729"/>
    </source>
</evidence>
<keyword evidence="1" id="KW-1133">Transmembrane helix</keyword>
<gene>
    <name evidence="2" type="ORF">DFJ66_0889</name>
</gene>
<feature type="transmembrane region" description="Helical" evidence="1">
    <location>
        <begin position="97"/>
        <end position="115"/>
    </location>
</feature>
<keyword evidence="3" id="KW-1185">Reference proteome</keyword>
<dbReference type="InterPro" id="IPR046192">
    <property type="entry name" value="DUF6220"/>
</dbReference>
<name>A0A495X513_9PSEU</name>
<dbReference type="OrthoDB" id="3535263at2"/>
<dbReference type="Pfam" id="PF19728">
    <property type="entry name" value="DUF6220"/>
    <property type="match status" value="1"/>
</dbReference>
<dbReference type="RefSeq" id="WP_121218196.1">
    <property type="nucleotide sequence ID" value="NZ_JBIUBA010000023.1"/>
</dbReference>
<evidence type="ECO:0000256" key="1">
    <source>
        <dbReference type="SAM" id="Phobius"/>
    </source>
</evidence>
<accession>A0A495X513</accession>
<dbReference type="Proteomes" id="UP000272729">
    <property type="component" value="Unassembled WGS sequence"/>
</dbReference>
<keyword evidence="1" id="KW-0472">Membrane</keyword>
<dbReference type="EMBL" id="RBXR01000001">
    <property type="protein sequence ID" value="RKT67713.1"/>
    <property type="molecule type" value="Genomic_DNA"/>
</dbReference>
<reference evidence="2 3" key="1">
    <citation type="submission" date="2018-10" db="EMBL/GenBank/DDBJ databases">
        <title>Sequencing the genomes of 1000 actinobacteria strains.</title>
        <authorList>
            <person name="Klenk H.-P."/>
        </authorList>
    </citation>
    <scope>NUCLEOTIDE SEQUENCE [LARGE SCALE GENOMIC DNA]</scope>
    <source>
        <strain evidence="2 3">DSM 43911</strain>
    </source>
</reference>
<keyword evidence="1" id="KW-0812">Transmembrane</keyword>
<dbReference type="AlphaFoldDB" id="A0A495X513"/>
<evidence type="ECO:0000313" key="2">
    <source>
        <dbReference type="EMBL" id="RKT67713.1"/>
    </source>
</evidence>
<comment type="caution">
    <text evidence="2">The sequence shown here is derived from an EMBL/GenBank/DDBJ whole genome shotgun (WGS) entry which is preliminary data.</text>
</comment>